<name>A0A0M9VN52_9BASI</name>
<dbReference type="OrthoDB" id="9986881at2759"/>
<dbReference type="GO" id="GO:0005886">
    <property type="term" value="C:plasma membrane"/>
    <property type="evidence" value="ECO:0007669"/>
    <property type="project" value="TreeGrafter"/>
</dbReference>
<feature type="transmembrane region" description="Helical" evidence="5">
    <location>
        <begin position="439"/>
        <end position="461"/>
    </location>
</feature>
<evidence type="ECO:0000259" key="6">
    <source>
        <dbReference type="PROSITE" id="PS50850"/>
    </source>
</evidence>
<gene>
    <name evidence="7" type="ORF">Malapachy_0496</name>
</gene>
<dbReference type="InterPro" id="IPR036259">
    <property type="entry name" value="MFS_trans_sf"/>
</dbReference>
<feature type="transmembrane region" description="Helical" evidence="5">
    <location>
        <begin position="126"/>
        <end position="146"/>
    </location>
</feature>
<dbReference type="GeneID" id="28726889"/>
<dbReference type="InterPro" id="IPR011701">
    <property type="entry name" value="MFS"/>
</dbReference>
<dbReference type="PANTHER" id="PTHR23502">
    <property type="entry name" value="MAJOR FACILITATOR SUPERFAMILY"/>
    <property type="match status" value="1"/>
</dbReference>
<dbReference type="STRING" id="77020.A0A0M9VN52"/>
<feature type="transmembrane region" description="Helical" evidence="5">
    <location>
        <begin position="333"/>
        <end position="352"/>
    </location>
</feature>
<dbReference type="Proteomes" id="UP000037751">
    <property type="component" value="Unassembled WGS sequence"/>
</dbReference>
<comment type="caution">
    <text evidence="7">The sequence shown here is derived from an EMBL/GenBank/DDBJ whole genome shotgun (WGS) entry which is preliminary data.</text>
</comment>
<evidence type="ECO:0000313" key="8">
    <source>
        <dbReference type="Proteomes" id="UP000037751"/>
    </source>
</evidence>
<dbReference type="AlphaFoldDB" id="A0A0M9VN52"/>
<feature type="transmembrane region" description="Helical" evidence="5">
    <location>
        <begin position="403"/>
        <end position="427"/>
    </location>
</feature>
<keyword evidence="3 5" id="KW-1133">Transmembrane helix</keyword>
<sequence>MPDVMIGHGTTDIETGARLPYNIGDEDQTEDDENMVSDVIVVEWDGDDKELGTNWSLAARAYCSVLIGLLTVCSTIASSLPSMLIPVLVKEFGVSSETMKVALFIFVAGYCVGPLVWAPISEVYGIRWPLIISTLGATIFNMACALSPNITGLILFRFLAGTFGSCTFVVGGGTMANIWTKELIGLGMTLFAMSPMAGPAVGPLIGGWIVVEHAAWQWGFWTLTIFSGFMTILSFFTLWETNPNMTLKKKAKRLRKETGDDRYKAPVELRKIDFKELVTRWLLLPILMLIYEPMLQAITMYISFIYGLLYLFFEAYPIVFMNLHGLNALQCGLTFQGFLAGCISAGAFYALVENKRYVTKMRASPTGNLAPEERLRPAIYGAPILVICLFWFAWTSYEGVSIWSPIVAGSLFGISMFFVFFSLFTYMADTYRAQTASALSANTMVRSAFGFGFPLFATQMYDKLNPRWASCLLAFIALLLLPIPFILNKYGAFLRSKAKYGFE</sequence>
<evidence type="ECO:0000256" key="1">
    <source>
        <dbReference type="ARBA" id="ARBA00004141"/>
    </source>
</evidence>
<evidence type="ECO:0000256" key="3">
    <source>
        <dbReference type="ARBA" id="ARBA00022989"/>
    </source>
</evidence>
<feature type="transmembrane region" description="Helical" evidence="5">
    <location>
        <begin position="218"/>
        <end position="239"/>
    </location>
</feature>
<evidence type="ECO:0000256" key="4">
    <source>
        <dbReference type="ARBA" id="ARBA00023136"/>
    </source>
</evidence>
<feature type="transmembrane region" description="Helical" evidence="5">
    <location>
        <begin position="101"/>
        <end position="120"/>
    </location>
</feature>
<dbReference type="FunFam" id="1.20.1250.20:FF:000011">
    <property type="entry name" value="MFS multidrug transporter, putative"/>
    <property type="match status" value="1"/>
</dbReference>
<keyword evidence="8" id="KW-1185">Reference proteome</keyword>
<accession>A0A0M9VN52</accession>
<reference evidence="7 8" key="1">
    <citation type="submission" date="2015-07" db="EMBL/GenBank/DDBJ databases">
        <title>Draft Genome Sequence of Malassezia furfur CBS1878 and Malassezia pachydermatis CBS1879.</title>
        <authorList>
            <person name="Triana S."/>
            <person name="Ohm R."/>
            <person name="Gonzalez A."/>
            <person name="DeCock H."/>
            <person name="Restrepo S."/>
            <person name="Celis A."/>
        </authorList>
    </citation>
    <scope>NUCLEOTIDE SEQUENCE [LARGE SCALE GENOMIC DNA]</scope>
    <source>
        <strain evidence="7 8">CBS 1879</strain>
    </source>
</reference>
<evidence type="ECO:0000313" key="7">
    <source>
        <dbReference type="EMBL" id="KOS12952.1"/>
    </source>
</evidence>
<feature type="transmembrane region" description="Helical" evidence="5">
    <location>
        <begin position="65"/>
        <end position="89"/>
    </location>
</feature>
<evidence type="ECO:0000256" key="2">
    <source>
        <dbReference type="ARBA" id="ARBA00022692"/>
    </source>
</evidence>
<feature type="transmembrane region" description="Helical" evidence="5">
    <location>
        <begin position="467"/>
        <end position="487"/>
    </location>
</feature>
<keyword evidence="4 5" id="KW-0472">Membrane</keyword>
<feature type="domain" description="Major facilitator superfamily (MFS) profile" evidence="6">
    <location>
        <begin position="56"/>
        <end position="497"/>
    </location>
</feature>
<dbReference type="EMBL" id="LGAV01000008">
    <property type="protein sequence ID" value="KOS12952.1"/>
    <property type="molecule type" value="Genomic_DNA"/>
</dbReference>
<protein>
    <submittedName>
        <fullName evidence="7">Mfs general substrate transporter</fullName>
    </submittedName>
</protein>
<feature type="transmembrane region" description="Helical" evidence="5">
    <location>
        <begin position="301"/>
        <end position="321"/>
    </location>
</feature>
<dbReference type="SUPFAM" id="SSF103473">
    <property type="entry name" value="MFS general substrate transporter"/>
    <property type="match status" value="1"/>
</dbReference>
<dbReference type="Gene3D" id="1.20.1250.20">
    <property type="entry name" value="MFS general substrate transporter like domains"/>
    <property type="match status" value="1"/>
</dbReference>
<dbReference type="InterPro" id="IPR020846">
    <property type="entry name" value="MFS_dom"/>
</dbReference>
<keyword evidence="2 5" id="KW-0812">Transmembrane</keyword>
<feature type="transmembrane region" description="Helical" evidence="5">
    <location>
        <begin position="378"/>
        <end position="397"/>
    </location>
</feature>
<feature type="transmembrane region" description="Helical" evidence="5">
    <location>
        <begin position="158"/>
        <end position="179"/>
    </location>
</feature>
<dbReference type="Pfam" id="PF07690">
    <property type="entry name" value="MFS_1"/>
    <property type="match status" value="1"/>
</dbReference>
<feature type="transmembrane region" description="Helical" evidence="5">
    <location>
        <begin position="191"/>
        <end position="211"/>
    </location>
</feature>
<comment type="subcellular location">
    <subcellularLocation>
        <location evidence="1">Membrane</location>
        <topology evidence="1">Multi-pass membrane protein</topology>
    </subcellularLocation>
</comment>
<dbReference type="PROSITE" id="PS50850">
    <property type="entry name" value="MFS"/>
    <property type="match status" value="1"/>
</dbReference>
<evidence type="ECO:0000256" key="5">
    <source>
        <dbReference type="SAM" id="Phobius"/>
    </source>
</evidence>
<dbReference type="PANTHER" id="PTHR23502:SF173">
    <property type="entry name" value="MFS-MULTIDRUG-RESISTANCE TRANSPORTER-RELATED"/>
    <property type="match status" value="1"/>
</dbReference>
<dbReference type="CDD" id="cd17323">
    <property type="entry name" value="MFS_Tpo1_MDR_like"/>
    <property type="match status" value="1"/>
</dbReference>
<dbReference type="VEuPathDB" id="FungiDB:Malapachy_0496"/>
<dbReference type="RefSeq" id="XP_017990584.1">
    <property type="nucleotide sequence ID" value="XM_018135014.1"/>
</dbReference>
<organism evidence="7 8">
    <name type="scientific">Malassezia pachydermatis</name>
    <dbReference type="NCBI Taxonomy" id="77020"/>
    <lineage>
        <taxon>Eukaryota</taxon>
        <taxon>Fungi</taxon>
        <taxon>Dikarya</taxon>
        <taxon>Basidiomycota</taxon>
        <taxon>Ustilaginomycotina</taxon>
        <taxon>Malasseziomycetes</taxon>
        <taxon>Malasseziales</taxon>
        <taxon>Malasseziaceae</taxon>
        <taxon>Malassezia</taxon>
    </lineage>
</organism>
<proteinExistence type="predicted"/>
<dbReference type="GO" id="GO:0022857">
    <property type="term" value="F:transmembrane transporter activity"/>
    <property type="evidence" value="ECO:0007669"/>
    <property type="project" value="InterPro"/>
</dbReference>